<evidence type="ECO:0000256" key="1">
    <source>
        <dbReference type="ARBA" id="ARBA00023015"/>
    </source>
</evidence>
<dbReference type="GO" id="GO:0003700">
    <property type="term" value="F:DNA-binding transcription factor activity"/>
    <property type="evidence" value="ECO:0007669"/>
    <property type="project" value="TreeGrafter"/>
</dbReference>
<gene>
    <name evidence="4" type="ORF">FH608_010725</name>
</gene>
<dbReference type="PROSITE" id="PS01081">
    <property type="entry name" value="HTH_TETR_1"/>
    <property type="match status" value="1"/>
</dbReference>
<comment type="caution">
    <text evidence="4">The sequence shown here is derived from an EMBL/GenBank/DDBJ whole genome shotgun (WGS) entry which is preliminary data.</text>
</comment>
<reference evidence="4 5" key="1">
    <citation type="submission" date="2019-10" db="EMBL/GenBank/DDBJ databases">
        <title>Nonomuraea sp. nov., isolated from Phyllanthus amarus.</title>
        <authorList>
            <person name="Klykleung N."/>
            <person name="Tanasupawat S."/>
        </authorList>
    </citation>
    <scope>NUCLEOTIDE SEQUENCE [LARGE SCALE GENOMIC DNA]</scope>
    <source>
        <strain evidence="4 5">PA1-10</strain>
    </source>
</reference>
<dbReference type="PRINTS" id="PR00455">
    <property type="entry name" value="HTHTETR"/>
</dbReference>
<dbReference type="RefSeq" id="WP_139630262.1">
    <property type="nucleotide sequence ID" value="NZ_VDLX02000003.1"/>
</dbReference>
<keyword evidence="1" id="KW-0805">Transcription regulation</keyword>
<evidence type="ECO:0000256" key="2">
    <source>
        <dbReference type="ARBA" id="ARBA00023125"/>
    </source>
</evidence>
<dbReference type="Pfam" id="PF00440">
    <property type="entry name" value="TetR_N"/>
    <property type="match status" value="1"/>
</dbReference>
<evidence type="ECO:0000313" key="5">
    <source>
        <dbReference type="Proteomes" id="UP000312512"/>
    </source>
</evidence>
<dbReference type="AlphaFoldDB" id="A0A5C4WQQ0"/>
<dbReference type="InterPro" id="IPR023772">
    <property type="entry name" value="DNA-bd_HTH_TetR-type_CS"/>
</dbReference>
<keyword evidence="5" id="KW-1185">Reference proteome</keyword>
<dbReference type="InterPro" id="IPR009057">
    <property type="entry name" value="Homeodomain-like_sf"/>
</dbReference>
<dbReference type="Gene3D" id="1.10.357.10">
    <property type="entry name" value="Tetracycline Repressor, domain 2"/>
    <property type="match status" value="1"/>
</dbReference>
<dbReference type="PANTHER" id="PTHR30055:SF238">
    <property type="entry name" value="MYCOFACTOCIN BIOSYNTHESIS TRANSCRIPTIONAL REGULATOR MFTR-RELATED"/>
    <property type="match status" value="1"/>
</dbReference>
<keyword evidence="3" id="KW-0804">Transcription</keyword>
<accession>A0A5C4WQQ0</accession>
<sequence length="207" mass="22449">MPAESLQERKRQKARNAIIAAAYELFGERGFDDVTVTEIAERAEVGRTTFFRYFGDKQEVVFADDERTIAALVGTLRREAERRAPIGDSLADALGAIRAATREGLTGWTAAPERSAVHARLLRRHPELMARLLLKQQQEAAMIVDVLTEHGATPEAATLATQVSLACLYTAMRVADDPARLPEVVEESFARLAGLGGEASGSPSSGE</sequence>
<dbReference type="Proteomes" id="UP000312512">
    <property type="component" value="Unassembled WGS sequence"/>
</dbReference>
<dbReference type="InterPro" id="IPR001647">
    <property type="entry name" value="HTH_TetR"/>
</dbReference>
<dbReference type="EMBL" id="VDLX02000003">
    <property type="protein sequence ID" value="KAB8195945.1"/>
    <property type="molecule type" value="Genomic_DNA"/>
</dbReference>
<name>A0A5C4WQQ0_9ACTN</name>
<proteinExistence type="predicted"/>
<dbReference type="SUPFAM" id="SSF46689">
    <property type="entry name" value="Homeodomain-like"/>
    <property type="match status" value="1"/>
</dbReference>
<dbReference type="GO" id="GO:0000976">
    <property type="term" value="F:transcription cis-regulatory region binding"/>
    <property type="evidence" value="ECO:0007669"/>
    <property type="project" value="TreeGrafter"/>
</dbReference>
<dbReference type="PROSITE" id="PS50977">
    <property type="entry name" value="HTH_TETR_2"/>
    <property type="match status" value="1"/>
</dbReference>
<keyword evidence="2" id="KW-0238">DNA-binding</keyword>
<organism evidence="4 5">
    <name type="scientific">Nonomuraea phyllanthi</name>
    <dbReference type="NCBI Taxonomy" id="2219224"/>
    <lineage>
        <taxon>Bacteria</taxon>
        <taxon>Bacillati</taxon>
        <taxon>Actinomycetota</taxon>
        <taxon>Actinomycetes</taxon>
        <taxon>Streptosporangiales</taxon>
        <taxon>Streptosporangiaceae</taxon>
        <taxon>Nonomuraea</taxon>
    </lineage>
</organism>
<evidence type="ECO:0000256" key="3">
    <source>
        <dbReference type="ARBA" id="ARBA00023163"/>
    </source>
</evidence>
<dbReference type="InterPro" id="IPR050109">
    <property type="entry name" value="HTH-type_TetR-like_transc_reg"/>
</dbReference>
<dbReference type="OrthoDB" id="4709704at2"/>
<protein>
    <submittedName>
        <fullName evidence="4">TetR family transcriptional regulator</fullName>
    </submittedName>
</protein>
<evidence type="ECO:0000313" key="4">
    <source>
        <dbReference type="EMBL" id="KAB8195945.1"/>
    </source>
</evidence>
<dbReference type="PANTHER" id="PTHR30055">
    <property type="entry name" value="HTH-TYPE TRANSCRIPTIONAL REGULATOR RUTR"/>
    <property type="match status" value="1"/>
</dbReference>